<dbReference type="FunFam" id="3.40.50.10140:FF:000007">
    <property type="entry name" value="Disease resistance protein (TIR-NBS-LRR class)"/>
    <property type="match status" value="1"/>
</dbReference>
<reference evidence="6" key="1">
    <citation type="submission" date="2022-08" db="EMBL/GenBank/DDBJ databases">
        <authorList>
            <person name="Gutierrez-Valencia J."/>
        </authorList>
    </citation>
    <scope>NUCLEOTIDE SEQUENCE</scope>
</reference>
<dbReference type="Pfam" id="PF01582">
    <property type="entry name" value="TIR"/>
    <property type="match status" value="1"/>
</dbReference>
<evidence type="ECO:0000313" key="6">
    <source>
        <dbReference type="EMBL" id="CAI0412993.1"/>
    </source>
</evidence>
<dbReference type="InterPro" id="IPR058192">
    <property type="entry name" value="WHD_ROQ1-like"/>
</dbReference>
<dbReference type="Gene3D" id="3.80.10.10">
    <property type="entry name" value="Ribonuclease Inhibitor"/>
    <property type="match status" value="4"/>
</dbReference>
<dbReference type="GO" id="GO:0043531">
    <property type="term" value="F:ADP binding"/>
    <property type="evidence" value="ECO:0007669"/>
    <property type="project" value="InterPro"/>
</dbReference>
<dbReference type="PROSITE" id="PS50104">
    <property type="entry name" value="TIR"/>
    <property type="match status" value="1"/>
</dbReference>
<evidence type="ECO:0000313" key="7">
    <source>
        <dbReference type="Proteomes" id="UP001154282"/>
    </source>
</evidence>
<evidence type="ECO:0000256" key="4">
    <source>
        <dbReference type="SAM" id="SignalP"/>
    </source>
</evidence>
<dbReference type="Gene3D" id="1.10.8.430">
    <property type="entry name" value="Helical domain of apoptotic protease-activating factors"/>
    <property type="match status" value="1"/>
</dbReference>
<feature type="domain" description="TIR" evidence="5">
    <location>
        <begin position="51"/>
        <end position="213"/>
    </location>
</feature>
<dbReference type="SMART" id="SM00255">
    <property type="entry name" value="TIR"/>
    <property type="match status" value="1"/>
</dbReference>
<dbReference type="InterPro" id="IPR000157">
    <property type="entry name" value="TIR_dom"/>
</dbReference>
<dbReference type="InterPro" id="IPR027417">
    <property type="entry name" value="P-loop_NTPase"/>
</dbReference>
<dbReference type="AlphaFoldDB" id="A0AAV0JVV5"/>
<gene>
    <name evidence="6" type="ORF">LITE_LOCUS15769</name>
</gene>
<dbReference type="Proteomes" id="UP001154282">
    <property type="component" value="Unassembled WGS sequence"/>
</dbReference>
<dbReference type="SUPFAM" id="SSF52047">
    <property type="entry name" value="RNI-like"/>
    <property type="match status" value="1"/>
</dbReference>
<dbReference type="GO" id="GO:0006952">
    <property type="term" value="P:defense response"/>
    <property type="evidence" value="ECO:0007669"/>
    <property type="project" value="InterPro"/>
</dbReference>
<dbReference type="Gene3D" id="3.40.50.300">
    <property type="entry name" value="P-loop containing nucleotide triphosphate hydrolases"/>
    <property type="match status" value="1"/>
</dbReference>
<evidence type="ECO:0000256" key="2">
    <source>
        <dbReference type="ARBA" id="ARBA00022737"/>
    </source>
</evidence>
<dbReference type="PRINTS" id="PR00364">
    <property type="entry name" value="DISEASERSIST"/>
</dbReference>
<keyword evidence="4" id="KW-0732">Signal</keyword>
<dbReference type="InterPro" id="IPR057135">
    <property type="entry name" value="At4g27190-like_LRR"/>
</dbReference>
<evidence type="ECO:0000259" key="5">
    <source>
        <dbReference type="PROSITE" id="PS50104"/>
    </source>
</evidence>
<keyword evidence="3" id="KW-0520">NAD</keyword>
<dbReference type="SUPFAM" id="SSF52540">
    <property type="entry name" value="P-loop containing nucleoside triphosphate hydrolases"/>
    <property type="match status" value="1"/>
</dbReference>
<keyword evidence="2" id="KW-0677">Repeat</keyword>
<accession>A0AAV0JVV5</accession>
<dbReference type="InterPro" id="IPR044974">
    <property type="entry name" value="Disease_R_plants"/>
</dbReference>
<dbReference type="GO" id="GO:0007165">
    <property type="term" value="P:signal transduction"/>
    <property type="evidence" value="ECO:0007669"/>
    <property type="project" value="InterPro"/>
</dbReference>
<name>A0AAV0JVV5_9ROSI</name>
<keyword evidence="1" id="KW-0433">Leucine-rich repeat</keyword>
<proteinExistence type="predicted"/>
<dbReference type="InterPro" id="IPR035897">
    <property type="entry name" value="Toll_tir_struct_dom_sf"/>
</dbReference>
<protein>
    <recommendedName>
        <fullName evidence="5">TIR domain-containing protein</fullName>
    </recommendedName>
</protein>
<dbReference type="PANTHER" id="PTHR11017">
    <property type="entry name" value="LEUCINE-RICH REPEAT-CONTAINING PROTEIN"/>
    <property type="match status" value="1"/>
</dbReference>
<evidence type="ECO:0000256" key="3">
    <source>
        <dbReference type="ARBA" id="ARBA00023027"/>
    </source>
</evidence>
<dbReference type="InterPro" id="IPR032675">
    <property type="entry name" value="LRR_dom_sf"/>
</dbReference>
<comment type="caution">
    <text evidence="6">The sequence shown here is derived from an EMBL/GenBank/DDBJ whole genome shotgun (WGS) entry which is preliminary data.</text>
</comment>
<dbReference type="InterPro" id="IPR002182">
    <property type="entry name" value="NB-ARC"/>
</dbReference>
<dbReference type="InterPro" id="IPR042197">
    <property type="entry name" value="Apaf_helical"/>
</dbReference>
<feature type="chain" id="PRO_5043370383" description="TIR domain-containing protein" evidence="4">
    <location>
        <begin position="24"/>
        <end position="1199"/>
    </location>
</feature>
<sequence>MSRGALTAAALVLPLILLHKLWTGSRSSGASNSIDDASPEKDSSSLPLPTGEYEVFLSFRGPDTRHQITDILYRFLVNLKIHTFKDDDELRKGEGIWPSLVKAIEQSKIFVPILSKNYADSKWCLKELAAIVERKEQDKGCIMLPIFYMVDPKDVRHQTGPFKKAFQQHKKNFDEKTIQVWKDAMSKVGSEKGWHIKSNNEQGAIADLVTGDVWSHLSKKNYIIDTDKLIGIDSHTETVKERMTLDSGGVTIVGIHGIGGIGKTTIAKAVYDKVSGQFDRCSFVENIREMLQQKDGVMILQKHIISDILRTQYVESIANVGEGVRILKDRISRFKFLIVLDDVDEEFEFNEILGKTEDNVSGSRFIITSRNVKVLSTLTEESKLYRVREMSNPHALQLFCKFAFRKDSPPSSYQTLSREIVSVAAGLPLTLKLVGSLLYGEEDLIWKEKLKQLKEIPEEKVAERLKISYDALNNEAKEIFLDIACFFIGMETKIPSYMWSGCSFFPIININILIQRSMIEIGDDNEFEVHDQLRDMGREIVRKENMKHPWQRSRIWSKQIALDMLRNRKGTNRVEGTRLNGVVEELEKECFMNLSDLRYFDVNAKRLTGDFSDYLPNLRWLQLKIGTGEVLPKFCMKNLVILQLLSPVIDDWGGLTQIKMAHKLKVLKVFGHYGLTCFPEFPESQSLEILHLLHFGSLLLPKDLDIGNLRSLKELRLRSCKVREIRGGTIGMLKGLRELELKNVYCEKDPREVLADIGELQFLDVLRVDVKFTLGRFVLRRENLLLGSKLPTSLKVLLTSSPVANLPELRELEELTVEDCGRYGLEIPPADTDSNTWWKLSKLKSLRLTRTKLTLPTKLLLPSSLTTLHILECRELEWLPRLENLENLTLLVISFCPLIKEIPGLDSLHSLTKLSVSECEALERLPSLASLSKLRELIACSCPLVAEIQGLGGLKMLQLLRIDSAQSLTRLLGFGALLSFNKLETLTITNCPLLTSLSFPDLDGGSGGGGCSNCQLPAVLYSLRYLSISGTSSFVQILCRMLQLSQFPSLLTLRLMMMGVDNNVDVELPLEWVESMEELDELILGGWASMWELPFLSKLRNLKRLTITDAPNLQEIEGLAALKSLERLKLSGCTSLQRLPAGDLSGLKQLESIDISGCGNLIDRSTPRKQNVNILRRWKAAAMMIDPDLLWDRLSPSHL</sequence>
<organism evidence="6 7">
    <name type="scientific">Linum tenue</name>
    <dbReference type="NCBI Taxonomy" id="586396"/>
    <lineage>
        <taxon>Eukaryota</taxon>
        <taxon>Viridiplantae</taxon>
        <taxon>Streptophyta</taxon>
        <taxon>Embryophyta</taxon>
        <taxon>Tracheophyta</taxon>
        <taxon>Spermatophyta</taxon>
        <taxon>Magnoliopsida</taxon>
        <taxon>eudicotyledons</taxon>
        <taxon>Gunneridae</taxon>
        <taxon>Pentapetalae</taxon>
        <taxon>rosids</taxon>
        <taxon>fabids</taxon>
        <taxon>Malpighiales</taxon>
        <taxon>Linaceae</taxon>
        <taxon>Linum</taxon>
    </lineage>
</organism>
<keyword evidence="7" id="KW-1185">Reference proteome</keyword>
<dbReference type="Pfam" id="PF23247">
    <property type="entry name" value="LRR_RPS2"/>
    <property type="match status" value="1"/>
</dbReference>
<dbReference type="Pfam" id="PF23282">
    <property type="entry name" value="WHD_ROQ1"/>
    <property type="match status" value="1"/>
</dbReference>
<dbReference type="Pfam" id="PF00931">
    <property type="entry name" value="NB-ARC"/>
    <property type="match status" value="1"/>
</dbReference>
<feature type="signal peptide" evidence="4">
    <location>
        <begin position="1"/>
        <end position="23"/>
    </location>
</feature>
<evidence type="ECO:0000256" key="1">
    <source>
        <dbReference type="ARBA" id="ARBA00022614"/>
    </source>
</evidence>
<dbReference type="SUPFAM" id="SSF52200">
    <property type="entry name" value="Toll/Interleukin receptor TIR domain"/>
    <property type="match status" value="1"/>
</dbReference>
<dbReference type="SUPFAM" id="SSF52058">
    <property type="entry name" value="L domain-like"/>
    <property type="match status" value="1"/>
</dbReference>
<dbReference type="PANTHER" id="PTHR11017:SF570">
    <property type="entry name" value="DISEASE RESISTANCE PROTEIN (TIR-NBS CLASS)-RELATED"/>
    <property type="match status" value="1"/>
</dbReference>
<dbReference type="Gene3D" id="3.40.50.10140">
    <property type="entry name" value="Toll/interleukin-1 receptor homology (TIR) domain"/>
    <property type="match status" value="1"/>
</dbReference>
<dbReference type="EMBL" id="CAMGYJ010000005">
    <property type="protein sequence ID" value="CAI0412993.1"/>
    <property type="molecule type" value="Genomic_DNA"/>
</dbReference>